<dbReference type="EMBL" id="MTYJ01000272">
    <property type="protein sequence ID" value="OWA52519.1"/>
    <property type="molecule type" value="Genomic_DNA"/>
</dbReference>
<dbReference type="Proteomes" id="UP000192578">
    <property type="component" value="Unassembled WGS sequence"/>
</dbReference>
<organism evidence="14 15">
    <name type="scientific">Hypsibius exemplaris</name>
    <name type="common">Freshwater tardigrade</name>
    <dbReference type="NCBI Taxonomy" id="2072580"/>
    <lineage>
        <taxon>Eukaryota</taxon>
        <taxon>Metazoa</taxon>
        <taxon>Ecdysozoa</taxon>
        <taxon>Tardigrada</taxon>
        <taxon>Eutardigrada</taxon>
        <taxon>Parachela</taxon>
        <taxon>Hypsibioidea</taxon>
        <taxon>Hypsibiidae</taxon>
        <taxon>Hypsibius</taxon>
    </lineage>
</organism>
<dbReference type="AlphaFoldDB" id="A0A9X6RLP6"/>
<evidence type="ECO:0000256" key="11">
    <source>
        <dbReference type="ARBA" id="ARBA00023136"/>
    </source>
</evidence>
<keyword evidence="5" id="KW-0328">Glycosyltransferase</keyword>
<evidence type="ECO:0000256" key="7">
    <source>
        <dbReference type="ARBA" id="ARBA00022692"/>
    </source>
</evidence>
<comment type="subcellular location">
    <subcellularLocation>
        <location evidence="1">Membrane</location>
        <topology evidence="1">Single-pass type II membrane protein</topology>
    </subcellularLocation>
</comment>
<evidence type="ECO:0000256" key="9">
    <source>
        <dbReference type="ARBA" id="ARBA00022968"/>
    </source>
</evidence>
<keyword evidence="10 12" id="KW-1133">Transmembrane helix</keyword>
<name>A0A9X6RLP6_HYPEX</name>
<dbReference type="GO" id="GO:0000166">
    <property type="term" value="F:nucleotide binding"/>
    <property type="evidence" value="ECO:0007669"/>
    <property type="project" value="UniProtKB-KW"/>
</dbReference>
<evidence type="ECO:0000259" key="13">
    <source>
        <dbReference type="Pfam" id="PF02434"/>
    </source>
</evidence>
<keyword evidence="6" id="KW-0808">Transferase</keyword>
<evidence type="ECO:0000256" key="1">
    <source>
        <dbReference type="ARBA" id="ARBA00004606"/>
    </source>
</evidence>
<evidence type="ECO:0000256" key="12">
    <source>
        <dbReference type="SAM" id="Phobius"/>
    </source>
</evidence>
<evidence type="ECO:0000256" key="4">
    <source>
        <dbReference type="ARBA" id="ARBA00012557"/>
    </source>
</evidence>
<evidence type="ECO:0000256" key="2">
    <source>
        <dbReference type="ARBA" id="ARBA00004922"/>
    </source>
</evidence>
<gene>
    <name evidence="14" type="ORF">BV898_16971</name>
</gene>
<dbReference type="EC" id="2.4.1.122" evidence="4"/>
<accession>A0A9X6RLP6</accession>
<evidence type="ECO:0000313" key="14">
    <source>
        <dbReference type="EMBL" id="OWA52519.1"/>
    </source>
</evidence>
<proteinExistence type="inferred from homology"/>
<sequence length="392" mass="44220">MFYIRMWNSANLDEQSSMKLNECTLNGCCYRIIKRWTLTLILALFFTLACIFPLFTNSTPSPQVEVSVASLSDSASTAPYFDAERRDCLNRLNYAGLGRDFLFVTIKSTRRNHNSKLAALLETWIASALQLRNLMGEPLIPEVGIVTDGSYESSVPANVRVRIADFCGKKHNAYSLTCKLQEELRMYYTAVASRASWFCHFDDDTYVNVPNLIKMLLLLDDPLTASFYVGKSPPPFVFGLNTTYSFSQNANSSSRTKTIHFANGPAVCLSRHLMHRLEGIIRNDTHPLNMLAFAGRVNTQAGDDALLAHYVNDLLDVPLTEVKEMYSTLDDLTALNQTELDQAITLSHQGTNSFNVPLDNYTGRLFKLKIRSLHNYLQRNWRELCCGKTSAK</sequence>
<dbReference type="Pfam" id="PF02434">
    <property type="entry name" value="Fringe"/>
    <property type="match status" value="1"/>
</dbReference>
<reference evidence="15" key="1">
    <citation type="submission" date="2017-01" db="EMBL/GenBank/DDBJ databases">
        <title>Comparative genomics of anhydrobiosis in the tardigrade Hypsibius dujardini.</title>
        <authorList>
            <person name="Yoshida Y."/>
            <person name="Koutsovoulos G."/>
            <person name="Laetsch D."/>
            <person name="Stevens L."/>
            <person name="Kumar S."/>
            <person name="Horikawa D."/>
            <person name="Ishino K."/>
            <person name="Komine S."/>
            <person name="Tomita M."/>
            <person name="Blaxter M."/>
            <person name="Arakawa K."/>
        </authorList>
    </citation>
    <scope>NUCLEOTIDE SEQUENCE [LARGE SCALE GENOMIC DNA]</scope>
    <source>
        <strain evidence="15">Z151</strain>
    </source>
</reference>
<evidence type="ECO:0000256" key="8">
    <source>
        <dbReference type="ARBA" id="ARBA00022741"/>
    </source>
</evidence>
<comment type="similarity">
    <text evidence="3">Belongs to the glycosyltransferase 31 family. Beta3-Gal-T subfamily.</text>
</comment>
<dbReference type="GO" id="GO:0016020">
    <property type="term" value="C:membrane"/>
    <property type="evidence" value="ECO:0007669"/>
    <property type="project" value="UniProtKB-SubCell"/>
</dbReference>
<keyword evidence="9" id="KW-0735">Signal-anchor</keyword>
<keyword evidence="7 12" id="KW-0812">Transmembrane</keyword>
<evidence type="ECO:0000256" key="3">
    <source>
        <dbReference type="ARBA" id="ARBA00006462"/>
    </source>
</evidence>
<dbReference type="InterPro" id="IPR026050">
    <property type="entry name" value="C1GALT1/C1GALT1_chp1"/>
</dbReference>
<feature type="domain" description="Fringe-like glycosyltransferase" evidence="13">
    <location>
        <begin position="102"/>
        <end position="356"/>
    </location>
</feature>
<comment type="caution">
    <text evidence="14">The sequence shown here is derived from an EMBL/GenBank/DDBJ whole genome shotgun (WGS) entry which is preliminary data.</text>
</comment>
<dbReference type="PANTHER" id="PTHR23033">
    <property type="entry name" value="BETA1,3-GALACTOSYLTRANSFERASE"/>
    <property type="match status" value="1"/>
</dbReference>
<comment type="pathway">
    <text evidence="2">Protein modification; protein glycosylation.</text>
</comment>
<evidence type="ECO:0000256" key="5">
    <source>
        <dbReference type="ARBA" id="ARBA00022676"/>
    </source>
</evidence>
<protein>
    <recommendedName>
        <fullName evidence="4">N-acetylgalactosaminide beta-1,3-galactosyltransferase</fullName>
        <ecNumber evidence="4">2.4.1.122</ecNumber>
    </recommendedName>
</protein>
<dbReference type="OrthoDB" id="8959630at2759"/>
<keyword evidence="15" id="KW-1185">Reference proteome</keyword>
<dbReference type="InterPro" id="IPR003378">
    <property type="entry name" value="Fringe-like_glycosylTrfase"/>
</dbReference>
<dbReference type="PANTHER" id="PTHR23033:SF50">
    <property type="entry name" value="HEXOSYLTRANSFERASE"/>
    <property type="match status" value="1"/>
</dbReference>
<evidence type="ECO:0000313" key="15">
    <source>
        <dbReference type="Proteomes" id="UP000192578"/>
    </source>
</evidence>
<dbReference type="GO" id="GO:0016263">
    <property type="term" value="F:glycoprotein-N-acetylgalactosamine 3-beta-galactosyltransferase activity"/>
    <property type="evidence" value="ECO:0007669"/>
    <property type="project" value="UniProtKB-EC"/>
</dbReference>
<feature type="transmembrane region" description="Helical" evidence="12">
    <location>
        <begin position="36"/>
        <end position="55"/>
    </location>
</feature>
<dbReference type="Gene3D" id="3.90.550.50">
    <property type="match status" value="1"/>
</dbReference>
<keyword evidence="11 12" id="KW-0472">Membrane</keyword>
<keyword evidence="8" id="KW-0547">Nucleotide-binding</keyword>
<evidence type="ECO:0000256" key="10">
    <source>
        <dbReference type="ARBA" id="ARBA00022989"/>
    </source>
</evidence>
<evidence type="ECO:0000256" key="6">
    <source>
        <dbReference type="ARBA" id="ARBA00022679"/>
    </source>
</evidence>